<evidence type="ECO:0000259" key="5">
    <source>
        <dbReference type="PROSITE" id="PS50865"/>
    </source>
</evidence>
<dbReference type="Gene3D" id="6.10.140.2220">
    <property type="match status" value="1"/>
</dbReference>
<evidence type="ECO:0000313" key="6">
    <source>
        <dbReference type="EMBL" id="KIK60863.1"/>
    </source>
</evidence>
<dbReference type="AlphaFoldDB" id="A0A0D0CXB9"/>
<accession>A0A0D0CXB9</accession>
<dbReference type="InterPro" id="IPR002893">
    <property type="entry name" value="Znf_MYND"/>
</dbReference>
<dbReference type="OrthoDB" id="341421at2759"/>
<evidence type="ECO:0000313" key="7">
    <source>
        <dbReference type="Proteomes" id="UP000053593"/>
    </source>
</evidence>
<dbReference type="SUPFAM" id="SSF144232">
    <property type="entry name" value="HIT/MYND zinc finger-like"/>
    <property type="match status" value="1"/>
</dbReference>
<organism evidence="6 7">
    <name type="scientific">Collybiopsis luxurians FD-317 M1</name>
    <dbReference type="NCBI Taxonomy" id="944289"/>
    <lineage>
        <taxon>Eukaryota</taxon>
        <taxon>Fungi</taxon>
        <taxon>Dikarya</taxon>
        <taxon>Basidiomycota</taxon>
        <taxon>Agaricomycotina</taxon>
        <taxon>Agaricomycetes</taxon>
        <taxon>Agaricomycetidae</taxon>
        <taxon>Agaricales</taxon>
        <taxon>Marasmiineae</taxon>
        <taxon>Omphalotaceae</taxon>
        <taxon>Collybiopsis</taxon>
        <taxon>Collybiopsis luxurians</taxon>
    </lineage>
</organism>
<keyword evidence="3" id="KW-0862">Zinc</keyword>
<dbReference type="Proteomes" id="UP000053593">
    <property type="component" value="Unassembled WGS sequence"/>
</dbReference>
<evidence type="ECO:0000256" key="1">
    <source>
        <dbReference type="ARBA" id="ARBA00022723"/>
    </source>
</evidence>
<keyword evidence="7" id="KW-1185">Reference proteome</keyword>
<reference evidence="6 7" key="1">
    <citation type="submission" date="2014-04" db="EMBL/GenBank/DDBJ databases">
        <title>Evolutionary Origins and Diversification of the Mycorrhizal Mutualists.</title>
        <authorList>
            <consortium name="DOE Joint Genome Institute"/>
            <consortium name="Mycorrhizal Genomics Consortium"/>
            <person name="Kohler A."/>
            <person name="Kuo A."/>
            <person name="Nagy L.G."/>
            <person name="Floudas D."/>
            <person name="Copeland A."/>
            <person name="Barry K.W."/>
            <person name="Cichocki N."/>
            <person name="Veneault-Fourrey C."/>
            <person name="LaButti K."/>
            <person name="Lindquist E.A."/>
            <person name="Lipzen A."/>
            <person name="Lundell T."/>
            <person name="Morin E."/>
            <person name="Murat C."/>
            <person name="Riley R."/>
            <person name="Ohm R."/>
            <person name="Sun H."/>
            <person name="Tunlid A."/>
            <person name="Henrissat B."/>
            <person name="Grigoriev I.V."/>
            <person name="Hibbett D.S."/>
            <person name="Martin F."/>
        </authorList>
    </citation>
    <scope>NUCLEOTIDE SEQUENCE [LARGE SCALE GENOMIC DNA]</scope>
    <source>
        <strain evidence="6 7">FD-317 M1</strain>
    </source>
</reference>
<feature type="domain" description="MYND-type" evidence="5">
    <location>
        <begin position="64"/>
        <end position="103"/>
    </location>
</feature>
<dbReference type="EMBL" id="KN834773">
    <property type="protein sequence ID" value="KIK60863.1"/>
    <property type="molecule type" value="Genomic_DNA"/>
</dbReference>
<keyword evidence="2 4" id="KW-0863">Zinc-finger</keyword>
<evidence type="ECO:0000256" key="2">
    <source>
        <dbReference type="ARBA" id="ARBA00022771"/>
    </source>
</evidence>
<dbReference type="Pfam" id="PF01753">
    <property type="entry name" value="zf-MYND"/>
    <property type="match status" value="1"/>
</dbReference>
<proteinExistence type="predicted"/>
<evidence type="ECO:0000256" key="4">
    <source>
        <dbReference type="PROSITE-ProRule" id="PRU00134"/>
    </source>
</evidence>
<sequence length="267" mass="30175">MTGLTEYRHVDYIDPTFQNPTIALSAEDTVALPSAITVPPFPPHRHPAFVNGEPLHRQPSQYSQYNVSSSASKPLKKCSAYLIVKYCSCNCQKKDWPFHKQMCECNRGNQASWFLECHIAVEALRKFIAKNRPTTAEAAFEAFKLRSRPQQALHDVLVLYVSDRRRLFPGICIHRETFYVTEIKIVKIAAGGPISRDLVQDQVVRVNTVNARMKGKRGLIFAIITCGELGITEIQLVDSDNNVWEIEDVGDRWKSKLVALMNEGTVV</sequence>
<evidence type="ECO:0000256" key="3">
    <source>
        <dbReference type="ARBA" id="ARBA00022833"/>
    </source>
</evidence>
<dbReference type="HOGENOM" id="CLU_094262_2_0_1"/>
<protein>
    <recommendedName>
        <fullName evidence="5">MYND-type domain-containing protein</fullName>
    </recommendedName>
</protein>
<dbReference type="GO" id="GO:0008270">
    <property type="term" value="F:zinc ion binding"/>
    <property type="evidence" value="ECO:0007669"/>
    <property type="project" value="UniProtKB-KW"/>
</dbReference>
<gene>
    <name evidence="6" type="ORF">GYMLUDRAFT_244021</name>
</gene>
<name>A0A0D0CXB9_9AGAR</name>
<keyword evidence="1" id="KW-0479">Metal-binding</keyword>
<dbReference type="PROSITE" id="PS50865">
    <property type="entry name" value="ZF_MYND_2"/>
    <property type="match status" value="1"/>
</dbReference>